<evidence type="ECO:0000313" key="1">
    <source>
        <dbReference type="EMBL" id="KAJ4843529.1"/>
    </source>
</evidence>
<dbReference type="AlphaFoldDB" id="A0A9Q0G4Q7"/>
<gene>
    <name evidence="1" type="ORF">Tsubulata_016331</name>
</gene>
<comment type="caution">
    <text evidence="1">The sequence shown here is derived from an EMBL/GenBank/DDBJ whole genome shotgun (WGS) entry which is preliminary data.</text>
</comment>
<protein>
    <submittedName>
        <fullName evidence="1">Uncharacterized protein</fullName>
    </submittedName>
</protein>
<accession>A0A9Q0G4Q7</accession>
<reference evidence="1" key="2">
    <citation type="journal article" date="2023" name="Plants (Basel)">
        <title>Annotation of the Turnera subulata (Passifloraceae) Draft Genome Reveals the S-Locus Evolved after the Divergence of Turneroideae from Passifloroideae in a Stepwise Manner.</title>
        <authorList>
            <person name="Henning P.M."/>
            <person name="Roalson E.H."/>
            <person name="Mir W."/>
            <person name="McCubbin A.G."/>
            <person name="Shore J.S."/>
        </authorList>
    </citation>
    <scope>NUCLEOTIDE SEQUENCE</scope>
    <source>
        <strain evidence="1">F60SS</strain>
    </source>
</reference>
<reference evidence="1" key="1">
    <citation type="submission" date="2022-02" db="EMBL/GenBank/DDBJ databases">
        <authorList>
            <person name="Henning P.M."/>
            <person name="McCubbin A.G."/>
            <person name="Shore J.S."/>
        </authorList>
    </citation>
    <scope>NUCLEOTIDE SEQUENCE</scope>
    <source>
        <strain evidence="1">F60SS</strain>
        <tissue evidence="1">Leaves</tissue>
    </source>
</reference>
<evidence type="ECO:0000313" key="2">
    <source>
        <dbReference type="Proteomes" id="UP001141552"/>
    </source>
</evidence>
<dbReference type="Proteomes" id="UP001141552">
    <property type="component" value="Unassembled WGS sequence"/>
</dbReference>
<organism evidence="1 2">
    <name type="scientific">Turnera subulata</name>
    <dbReference type="NCBI Taxonomy" id="218843"/>
    <lineage>
        <taxon>Eukaryota</taxon>
        <taxon>Viridiplantae</taxon>
        <taxon>Streptophyta</taxon>
        <taxon>Embryophyta</taxon>
        <taxon>Tracheophyta</taxon>
        <taxon>Spermatophyta</taxon>
        <taxon>Magnoliopsida</taxon>
        <taxon>eudicotyledons</taxon>
        <taxon>Gunneridae</taxon>
        <taxon>Pentapetalae</taxon>
        <taxon>rosids</taxon>
        <taxon>fabids</taxon>
        <taxon>Malpighiales</taxon>
        <taxon>Passifloraceae</taxon>
        <taxon>Turnera</taxon>
    </lineage>
</organism>
<keyword evidence="2" id="KW-1185">Reference proteome</keyword>
<proteinExistence type="predicted"/>
<name>A0A9Q0G4Q7_9ROSI</name>
<sequence length="75" mass="8282">MMVARSVWTTSHHHQKFSRCPVVMFFMGFASLGGSRITTPALFVDGSSVRACLPRMAAKSIRRSQDSPVLSLRAL</sequence>
<dbReference type="EMBL" id="JAKUCV010002211">
    <property type="protein sequence ID" value="KAJ4843529.1"/>
    <property type="molecule type" value="Genomic_DNA"/>
</dbReference>